<feature type="DNA-binding region" description="OmpR/PhoB-type" evidence="4">
    <location>
        <begin position="1"/>
        <end position="86"/>
    </location>
</feature>
<proteinExistence type="inferred from homology"/>
<evidence type="ECO:0000313" key="8">
    <source>
        <dbReference type="Proteomes" id="UP001501000"/>
    </source>
</evidence>
<comment type="similarity">
    <text evidence="1">Belongs to the AfsR/DnrI/RedD regulatory family.</text>
</comment>
<keyword evidence="3 4" id="KW-0238">DNA-binding</keyword>
<feature type="compositionally biased region" description="Pro residues" evidence="5">
    <location>
        <begin position="317"/>
        <end position="328"/>
    </location>
</feature>
<dbReference type="Gene3D" id="3.40.50.300">
    <property type="entry name" value="P-loop containing nucleotide triphosphate hydrolases"/>
    <property type="match status" value="1"/>
</dbReference>
<dbReference type="SMART" id="SM00862">
    <property type="entry name" value="Trans_reg_C"/>
    <property type="match status" value="1"/>
</dbReference>
<dbReference type="Proteomes" id="UP001501000">
    <property type="component" value="Unassembled WGS sequence"/>
</dbReference>
<evidence type="ECO:0000256" key="4">
    <source>
        <dbReference type="PROSITE-ProRule" id="PRU01091"/>
    </source>
</evidence>
<feature type="compositionally biased region" description="Low complexity" evidence="5">
    <location>
        <begin position="540"/>
        <end position="563"/>
    </location>
</feature>
<evidence type="ECO:0000256" key="3">
    <source>
        <dbReference type="ARBA" id="ARBA00023125"/>
    </source>
</evidence>
<evidence type="ECO:0000256" key="1">
    <source>
        <dbReference type="ARBA" id="ARBA00005820"/>
    </source>
</evidence>
<dbReference type="SUPFAM" id="SSF52540">
    <property type="entry name" value="P-loop containing nucleoside triphosphate hydrolases"/>
    <property type="match status" value="1"/>
</dbReference>
<evidence type="ECO:0000256" key="5">
    <source>
        <dbReference type="SAM" id="MobiDB-lite"/>
    </source>
</evidence>
<dbReference type="InterPro" id="IPR027417">
    <property type="entry name" value="P-loop_NTPase"/>
</dbReference>
<dbReference type="Pfam" id="PF00486">
    <property type="entry name" value="Trans_reg_C"/>
    <property type="match status" value="1"/>
</dbReference>
<dbReference type="PANTHER" id="PTHR47691">
    <property type="entry name" value="REGULATOR-RELATED"/>
    <property type="match status" value="1"/>
</dbReference>
<dbReference type="Gene3D" id="1.10.10.10">
    <property type="entry name" value="Winged helix-like DNA-binding domain superfamily/Winged helix DNA-binding domain"/>
    <property type="match status" value="1"/>
</dbReference>
<accession>A0ABP7LAY1</accession>
<dbReference type="Pfam" id="PF13401">
    <property type="entry name" value="AAA_22"/>
    <property type="match status" value="1"/>
</dbReference>
<dbReference type="Pfam" id="PF25872">
    <property type="entry name" value="HTH_77"/>
    <property type="match status" value="1"/>
</dbReference>
<sequence>MLGPVTVWDADGEPVRVPGAKVRALLADLLLHEGRPVSADRLVDDIWGDAAPGDPANALQAKVSQLRRAIGRDRVLHQPAGYRLRLDGAPAEVDAVTFRALAARARLVPDPHTRATLLTEALELWRGEAYADFADEEFVRPAAQRLAEERLAVLEERAGARLETGDPALLGELTALIARHPLREGLRAVQMRALYRAGRQSEAVTAYGELRTLLVDELGLDPSPGLTALYEAILRQDPGLSPGPVAQTPGDPHAVHRTAASVAVTHDGGEPQGGGEPRNGGEPEGGGTARGRLIPTGPDTPVAGDVRGAAADTGPRTSPPAPALPPTTPERDGDPAPYARTPRPHLPVPPTALVGRGPALEAVGRLLRTERLVTLTGPGGVGKTRLSLEAARNLTADPEGPAPDGVWFVELAGLPAGATDVADVAQAVAAALGIRETASPRPPGPAGTDASTGPLTAALRDRRALLVLDNCEHVVEPAADLADTLLRHTPGIRVLATSRESLRLAGETVYAVDPLDPAAAEQLFIARATAAAPGFASSLAGATEPGAGAPPERGPEAAETGEGPVAGGSGEARAAVREICRRLDGLPLALELAATRVRAVGVRELASRLGDRFRLLASGQRGLPARQQTLRAVIDWSWDLLDPPERAVLRRLAVAAGSCTLEAAESICAGDGVDRHDVLDLVGRLIDRSLVTVVPAADGQRYRLLESVAAYARERLHEAGEASSAADRHTRYYRAFAERAEPHLRGTGQRSALARLDAESANTRAALDHALSSGASHEAARLTAALSPWWLLRGRLHEARRTLAAAADALTAEADPALVSAAAEIRVLHGAFAMMTGHRAPDADCPEAAVADPVRRGRALWLFAYGLHHSGDPSAAHAVNARALARFAAVGDRWGTAAALALRARTALAEGNPDAARRDSETAAASFHELGDAWGLLQTIPVLASLAEIEGDYAGAVTRQTEGLRLAEGLGLAAEVSARLGGLGRLALLAGDPERARRLHEEARRAAAEQGDMFGEVFALMGLALGARRTEDLDEAERHLRAMLDDYPSSTAGKHLLHVELGFVAELRGRPTEAAELQARGLAFAERLAEPRALALSLEGAAGAAAATRDRPGCARAALLLGAADAARRSAGGPLPDGERTDVDRVAAVARESLGEAAFTAAFAEGAALELEEAVRLARPAVVS</sequence>
<feature type="compositionally biased region" description="Gly residues" evidence="5">
    <location>
        <begin position="270"/>
        <end position="289"/>
    </location>
</feature>
<keyword evidence="8" id="KW-1185">Reference proteome</keyword>
<dbReference type="PROSITE" id="PS51755">
    <property type="entry name" value="OMPR_PHOB"/>
    <property type="match status" value="1"/>
</dbReference>
<dbReference type="InterPro" id="IPR005158">
    <property type="entry name" value="BTAD"/>
</dbReference>
<dbReference type="Gene3D" id="1.25.40.10">
    <property type="entry name" value="Tetratricopeptide repeat domain"/>
    <property type="match status" value="2"/>
</dbReference>
<dbReference type="InterPro" id="IPR016032">
    <property type="entry name" value="Sig_transdc_resp-reg_C-effctor"/>
</dbReference>
<dbReference type="Pfam" id="PF03704">
    <property type="entry name" value="BTAD"/>
    <property type="match status" value="1"/>
</dbReference>
<dbReference type="EMBL" id="BAABAJ010000001">
    <property type="protein sequence ID" value="GAA3896249.1"/>
    <property type="molecule type" value="Genomic_DNA"/>
</dbReference>
<dbReference type="SUPFAM" id="SSF48452">
    <property type="entry name" value="TPR-like"/>
    <property type="match status" value="2"/>
</dbReference>
<evidence type="ECO:0000256" key="2">
    <source>
        <dbReference type="ARBA" id="ARBA00023012"/>
    </source>
</evidence>
<evidence type="ECO:0000313" key="7">
    <source>
        <dbReference type="EMBL" id="GAA3896249.1"/>
    </source>
</evidence>
<dbReference type="InterPro" id="IPR036388">
    <property type="entry name" value="WH-like_DNA-bd_sf"/>
</dbReference>
<dbReference type="PANTHER" id="PTHR47691:SF3">
    <property type="entry name" value="HTH-TYPE TRANSCRIPTIONAL REGULATOR RV0890C-RELATED"/>
    <property type="match status" value="1"/>
</dbReference>
<dbReference type="CDD" id="cd15831">
    <property type="entry name" value="BTAD"/>
    <property type="match status" value="1"/>
</dbReference>
<dbReference type="InterPro" id="IPR058852">
    <property type="entry name" value="HTH_77"/>
</dbReference>
<dbReference type="InterPro" id="IPR001867">
    <property type="entry name" value="OmpR/PhoB-type_DNA-bd"/>
</dbReference>
<protein>
    <recommendedName>
        <fullName evidence="6">OmpR/PhoB-type domain-containing protein</fullName>
    </recommendedName>
</protein>
<name>A0ABP7LAY1_9ACTN</name>
<dbReference type="InterPro" id="IPR049945">
    <property type="entry name" value="AAA_22"/>
</dbReference>
<dbReference type="PRINTS" id="PR00364">
    <property type="entry name" value="DISEASERSIST"/>
</dbReference>
<feature type="domain" description="OmpR/PhoB-type" evidence="6">
    <location>
        <begin position="1"/>
        <end position="86"/>
    </location>
</feature>
<comment type="caution">
    <text evidence="7">The sequence shown here is derived from an EMBL/GenBank/DDBJ whole genome shotgun (WGS) entry which is preliminary data.</text>
</comment>
<dbReference type="SUPFAM" id="SSF46894">
    <property type="entry name" value="C-terminal effector domain of the bipartite response regulators"/>
    <property type="match status" value="1"/>
</dbReference>
<evidence type="ECO:0000259" key="6">
    <source>
        <dbReference type="PROSITE" id="PS51755"/>
    </source>
</evidence>
<organism evidence="7 8">
    <name type="scientific">Streptomyces gulbargensis</name>
    <dbReference type="NCBI Taxonomy" id="364901"/>
    <lineage>
        <taxon>Bacteria</taxon>
        <taxon>Bacillati</taxon>
        <taxon>Actinomycetota</taxon>
        <taxon>Actinomycetes</taxon>
        <taxon>Kitasatosporales</taxon>
        <taxon>Streptomycetaceae</taxon>
        <taxon>Streptomyces</taxon>
    </lineage>
</organism>
<dbReference type="SMART" id="SM01043">
    <property type="entry name" value="BTAD"/>
    <property type="match status" value="1"/>
</dbReference>
<dbReference type="InterPro" id="IPR011990">
    <property type="entry name" value="TPR-like_helical_dom_sf"/>
</dbReference>
<gene>
    <name evidence="7" type="ORF">GCM10022244_02930</name>
</gene>
<keyword evidence="2" id="KW-0902">Two-component regulatory system</keyword>
<feature type="region of interest" description="Disordered" evidence="5">
    <location>
        <begin position="265"/>
        <end position="353"/>
    </location>
</feature>
<feature type="region of interest" description="Disordered" evidence="5">
    <location>
        <begin position="539"/>
        <end position="570"/>
    </location>
</feature>
<reference evidence="8" key="1">
    <citation type="journal article" date="2019" name="Int. J. Syst. Evol. Microbiol.">
        <title>The Global Catalogue of Microorganisms (GCM) 10K type strain sequencing project: providing services to taxonomists for standard genome sequencing and annotation.</title>
        <authorList>
            <consortium name="The Broad Institute Genomics Platform"/>
            <consortium name="The Broad Institute Genome Sequencing Center for Infectious Disease"/>
            <person name="Wu L."/>
            <person name="Ma J."/>
        </authorList>
    </citation>
    <scope>NUCLEOTIDE SEQUENCE [LARGE SCALE GENOMIC DNA]</scope>
    <source>
        <strain evidence="8">JCM 16956</strain>
    </source>
</reference>